<dbReference type="SUPFAM" id="SSF55637">
    <property type="entry name" value="Cell cycle regulatory proteins"/>
    <property type="match status" value="1"/>
</dbReference>
<reference evidence="7" key="2">
    <citation type="journal article" date="2023" name="BMC Genomics">
        <title>Pest status, molecular evolution, and epigenetic factors derived from the genome assembly of Frankliniella fusca, a thysanopteran phytovirus vector.</title>
        <authorList>
            <person name="Catto M.A."/>
            <person name="Labadie P.E."/>
            <person name="Jacobson A.L."/>
            <person name="Kennedy G.G."/>
            <person name="Srinivasan R."/>
            <person name="Hunt B.G."/>
        </authorList>
    </citation>
    <scope>NUCLEOTIDE SEQUENCE</scope>
    <source>
        <strain evidence="7">PL_HMW_Pooled</strain>
    </source>
</reference>
<evidence type="ECO:0000256" key="5">
    <source>
        <dbReference type="RuleBase" id="RU311113"/>
    </source>
</evidence>
<dbReference type="PANTHER" id="PTHR23415">
    <property type="entry name" value="CYCLIN-DEPENDENT KINASES REGULATORY SUBUNIT/60S RIBOSOME SUBUNIT BIOGENESIS PROTEIN NIP7"/>
    <property type="match status" value="1"/>
</dbReference>
<dbReference type="Gene3D" id="3.30.170.10">
    <property type="entry name" value="Cyclin-dependent kinase, regulatory subunit"/>
    <property type="match status" value="1"/>
</dbReference>
<comment type="caution">
    <text evidence="7">The sequence shown here is derived from an EMBL/GenBank/DDBJ whole genome shotgun (WGS) entry which is preliminary data.</text>
</comment>
<dbReference type="Pfam" id="PF01111">
    <property type="entry name" value="CKS"/>
    <property type="match status" value="1"/>
</dbReference>
<evidence type="ECO:0000256" key="1">
    <source>
        <dbReference type="ARBA" id="ARBA00007782"/>
    </source>
</evidence>
<accession>A0AAE1LPL6</accession>
<proteinExistence type="inferred from homology"/>
<dbReference type="EMBL" id="JAHWGI010001240">
    <property type="protein sequence ID" value="KAK3925657.1"/>
    <property type="molecule type" value="Genomic_DNA"/>
</dbReference>
<keyword evidence="2 5" id="KW-0132">Cell division</keyword>
<dbReference type="GO" id="GO:0051301">
    <property type="term" value="P:cell division"/>
    <property type="evidence" value="ECO:0007669"/>
    <property type="project" value="UniProtKB-UniRule"/>
</dbReference>
<dbReference type="InterPro" id="IPR036858">
    <property type="entry name" value="Cyclin-dep_kinase_reg-sub_sf"/>
</dbReference>
<reference evidence="7" key="1">
    <citation type="submission" date="2021-07" db="EMBL/GenBank/DDBJ databases">
        <authorList>
            <person name="Catto M.A."/>
            <person name="Jacobson A."/>
            <person name="Kennedy G."/>
            <person name="Labadie P."/>
            <person name="Hunt B.G."/>
            <person name="Srinivasan R."/>
        </authorList>
    </citation>
    <scope>NUCLEOTIDE SEQUENCE</scope>
    <source>
        <strain evidence="7">PL_HMW_Pooled</strain>
        <tissue evidence="7">Head</tissue>
    </source>
</reference>
<dbReference type="Proteomes" id="UP001219518">
    <property type="component" value="Unassembled WGS sequence"/>
</dbReference>
<sequence length="99" mass="11644">MPVQHTYSDKYYDDTYEYRHVILTNPDLAAQIPKTHLMTETEWRNLGVQQSLDWVHYMMHTPEPHVLLFRRRRSDIPVSQASAQPHPQPGGSNKFLTVQ</sequence>
<dbReference type="PRINTS" id="PR00296">
    <property type="entry name" value="CYCLINKINASE"/>
</dbReference>
<feature type="region of interest" description="Disordered" evidence="6">
    <location>
        <begin position="77"/>
        <end position="99"/>
    </location>
</feature>
<keyword evidence="3 5" id="KW-0131">Cell cycle</keyword>
<dbReference type="InterPro" id="IPR000789">
    <property type="entry name" value="Cyclin-dep_kinase_reg-sub"/>
</dbReference>
<evidence type="ECO:0000256" key="3">
    <source>
        <dbReference type="ARBA" id="ARBA00023306"/>
    </source>
</evidence>
<evidence type="ECO:0000256" key="6">
    <source>
        <dbReference type="SAM" id="MobiDB-lite"/>
    </source>
</evidence>
<evidence type="ECO:0000313" key="7">
    <source>
        <dbReference type="EMBL" id="KAK3925657.1"/>
    </source>
</evidence>
<comment type="similarity">
    <text evidence="1 5">Belongs to the CKS family.</text>
</comment>
<name>A0AAE1LPL6_9NEOP</name>
<comment type="function">
    <text evidence="5">Binds to the catalytic subunit of the cyclin dependent kinases and is essential for their biological function.</text>
</comment>
<gene>
    <name evidence="7" type="ORF">KUF71_013906</name>
</gene>
<dbReference type="PROSITE" id="PS00945">
    <property type="entry name" value="CKS_2"/>
    <property type="match status" value="1"/>
</dbReference>
<protein>
    <recommendedName>
        <fullName evidence="4 5">Cyclin-dependent kinases regulatory subunit</fullName>
    </recommendedName>
</protein>
<keyword evidence="8" id="KW-1185">Reference proteome</keyword>
<dbReference type="FunFam" id="3.30.170.10:FF:000001">
    <property type="entry name" value="Cyclin-dependent kinases regulatory subunit"/>
    <property type="match status" value="1"/>
</dbReference>
<dbReference type="AlphaFoldDB" id="A0AAE1LPL6"/>
<evidence type="ECO:0000256" key="2">
    <source>
        <dbReference type="ARBA" id="ARBA00022618"/>
    </source>
</evidence>
<organism evidence="7 8">
    <name type="scientific">Frankliniella fusca</name>
    <dbReference type="NCBI Taxonomy" id="407009"/>
    <lineage>
        <taxon>Eukaryota</taxon>
        <taxon>Metazoa</taxon>
        <taxon>Ecdysozoa</taxon>
        <taxon>Arthropoda</taxon>
        <taxon>Hexapoda</taxon>
        <taxon>Insecta</taxon>
        <taxon>Pterygota</taxon>
        <taxon>Neoptera</taxon>
        <taxon>Paraneoptera</taxon>
        <taxon>Thysanoptera</taxon>
        <taxon>Terebrantia</taxon>
        <taxon>Thripoidea</taxon>
        <taxon>Thripidae</taxon>
        <taxon>Frankliniella</taxon>
    </lineage>
</organism>
<dbReference type="GO" id="GO:0016538">
    <property type="term" value="F:cyclin-dependent protein serine/threonine kinase regulator activity"/>
    <property type="evidence" value="ECO:0007669"/>
    <property type="project" value="InterPro"/>
</dbReference>
<evidence type="ECO:0000313" key="8">
    <source>
        <dbReference type="Proteomes" id="UP001219518"/>
    </source>
</evidence>
<dbReference type="SMART" id="SM01084">
    <property type="entry name" value="CKS"/>
    <property type="match status" value="1"/>
</dbReference>
<evidence type="ECO:0000256" key="4">
    <source>
        <dbReference type="ARBA" id="ARBA00068939"/>
    </source>
</evidence>